<protein>
    <submittedName>
        <fullName evidence="1">Uncharacterized protein</fullName>
    </submittedName>
</protein>
<evidence type="ECO:0000313" key="2">
    <source>
        <dbReference type="Proteomes" id="UP000215086"/>
    </source>
</evidence>
<dbReference type="EMBL" id="CP018477">
    <property type="protein sequence ID" value="ASV73837.1"/>
    <property type="molecule type" value="Genomic_DNA"/>
</dbReference>
<keyword evidence="2" id="KW-1185">Reference proteome</keyword>
<accession>A0A286RD29</accession>
<reference evidence="1 2" key="1">
    <citation type="journal article" name="Front. Microbiol.">
        <title>Sugar Metabolism of the First Thermophilic Planctomycete Thermogutta terrifontis: Comparative Genomic and Transcriptomic Approaches.</title>
        <authorList>
            <person name="Elcheninov A.G."/>
            <person name="Menzel P."/>
            <person name="Gudbergsdottir S.R."/>
            <person name="Slesarev A.I."/>
            <person name="Kadnikov V.V."/>
            <person name="Krogh A."/>
            <person name="Bonch-Osmolovskaya E.A."/>
            <person name="Peng X."/>
            <person name="Kublanov I.V."/>
        </authorList>
    </citation>
    <scope>NUCLEOTIDE SEQUENCE [LARGE SCALE GENOMIC DNA]</scope>
    <source>
        <strain evidence="1 2">R1</strain>
    </source>
</reference>
<organism evidence="1 2">
    <name type="scientific">Thermogutta terrifontis</name>
    <dbReference type="NCBI Taxonomy" id="1331910"/>
    <lineage>
        <taxon>Bacteria</taxon>
        <taxon>Pseudomonadati</taxon>
        <taxon>Planctomycetota</taxon>
        <taxon>Planctomycetia</taxon>
        <taxon>Pirellulales</taxon>
        <taxon>Thermoguttaceae</taxon>
        <taxon>Thermogutta</taxon>
    </lineage>
</organism>
<name>A0A286RD29_9BACT</name>
<dbReference type="AlphaFoldDB" id="A0A286RD29"/>
<evidence type="ECO:0000313" key="1">
    <source>
        <dbReference type="EMBL" id="ASV73837.1"/>
    </source>
</evidence>
<dbReference type="KEGG" id="ttf:THTE_1235"/>
<gene>
    <name evidence="1" type="ORF">THTE_1235</name>
</gene>
<proteinExistence type="predicted"/>
<sequence>MVVFLKEDKTYTCAGVARRALAPCSALGKQRVGLAAVE</sequence>
<dbReference type="Proteomes" id="UP000215086">
    <property type="component" value="Chromosome"/>
</dbReference>